<dbReference type="Gene3D" id="3.80.10.10">
    <property type="entry name" value="Ribonuclease Inhibitor"/>
    <property type="match status" value="1"/>
</dbReference>
<sequence>MASLQLLNLSHNAISNVSWESLGNMPDLLQLDLSFNRLTYVDVYPRRSLILFSVIYNKLETFSEEDLGILPRDLIYLTTTYKPYVEGNPLRCDCRMVWLQKLLRVLEKCQTGGEGRFSEACKPVQIHPLYLSLRRGLSSGFVCNSPENLYGVPISKVELVCDLGLSPTIANTASLHLPRTSSEANTRSHDHLLLGTTSTVPDTSTPDTSTTSTTRANKTVTLFKDDGHDSNMPELSVSSLTLLKVLCSVAIVVMVFLLVNVVFRHKCRIEKDALPPPQVNIPMQHIQNPLPTGRNDNSSHNIHVCENDNDETGHDTHNDIDNMGNQNHVYENDNDNMDNENHFYENDNDNKDNENHVY</sequence>
<dbReference type="Proteomes" id="UP000838412">
    <property type="component" value="Chromosome 1"/>
</dbReference>
<name>A0A8J9YM97_BRALA</name>
<reference evidence="6" key="1">
    <citation type="submission" date="2022-01" db="EMBL/GenBank/DDBJ databases">
        <authorList>
            <person name="Braso-Vives M."/>
        </authorList>
    </citation>
    <scope>NUCLEOTIDE SEQUENCE</scope>
</reference>
<keyword evidence="5" id="KW-0812">Transmembrane</keyword>
<dbReference type="PANTHER" id="PTHR24366">
    <property type="entry name" value="IG(IMMUNOGLOBULIN) AND LRR(LEUCINE RICH REPEAT) DOMAINS"/>
    <property type="match status" value="1"/>
</dbReference>
<keyword evidence="7" id="KW-1185">Reference proteome</keyword>
<feature type="compositionally biased region" description="Basic and acidic residues" evidence="4">
    <location>
        <begin position="339"/>
        <end position="358"/>
    </location>
</feature>
<evidence type="ECO:0000256" key="2">
    <source>
        <dbReference type="ARBA" id="ARBA00022729"/>
    </source>
</evidence>
<evidence type="ECO:0000256" key="3">
    <source>
        <dbReference type="ARBA" id="ARBA00022737"/>
    </source>
</evidence>
<feature type="compositionally biased region" description="Polar residues" evidence="4">
    <location>
        <begin position="292"/>
        <end position="301"/>
    </location>
</feature>
<evidence type="ECO:0000313" key="6">
    <source>
        <dbReference type="EMBL" id="CAH1233991.1"/>
    </source>
</evidence>
<protein>
    <submittedName>
        <fullName evidence="6">LRFN4 protein</fullName>
    </submittedName>
</protein>
<feature type="transmembrane region" description="Helical" evidence="5">
    <location>
        <begin position="242"/>
        <end position="263"/>
    </location>
</feature>
<evidence type="ECO:0000256" key="4">
    <source>
        <dbReference type="SAM" id="MobiDB-lite"/>
    </source>
</evidence>
<dbReference type="SUPFAM" id="SSF52058">
    <property type="entry name" value="L domain-like"/>
    <property type="match status" value="1"/>
</dbReference>
<feature type="region of interest" description="Disordered" evidence="4">
    <location>
        <begin position="194"/>
        <end position="213"/>
    </location>
</feature>
<keyword evidence="2" id="KW-0732">Signal</keyword>
<dbReference type="PANTHER" id="PTHR24366:SF161">
    <property type="entry name" value="TIR DOMAIN-CONTAINING PROTEIN"/>
    <property type="match status" value="1"/>
</dbReference>
<evidence type="ECO:0000256" key="5">
    <source>
        <dbReference type="SAM" id="Phobius"/>
    </source>
</evidence>
<evidence type="ECO:0000256" key="1">
    <source>
        <dbReference type="ARBA" id="ARBA00022614"/>
    </source>
</evidence>
<accession>A0A8J9YM97</accession>
<keyword evidence="1" id="KW-0433">Leucine-rich repeat</keyword>
<dbReference type="AlphaFoldDB" id="A0A8J9YM97"/>
<dbReference type="InterPro" id="IPR032675">
    <property type="entry name" value="LRR_dom_sf"/>
</dbReference>
<feature type="compositionally biased region" description="Basic and acidic residues" evidence="4">
    <location>
        <begin position="303"/>
        <end position="320"/>
    </location>
</feature>
<evidence type="ECO:0000313" key="7">
    <source>
        <dbReference type="Proteomes" id="UP000838412"/>
    </source>
</evidence>
<feature type="compositionally biased region" description="Low complexity" evidence="4">
    <location>
        <begin position="196"/>
        <end position="213"/>
    </location>
</feature>
<feature type="region of interest" description="Disordered" evidence="4">
    <location>
        <begin position="292"/>
        <end position="358"/>
    </location>
</feature>
<dbReference type="InterPro" id="IPR001611">
    <property type="entry name" value="Leu-rich_rpt"/>
</dbReference>
<keyword evidence="5" id="KW-1133">Transmembrane helix</keyword>
<dbReference type="EMBL" id="OV696686">
    <property type="protein sequence ID" value="CAH1233991.1"/>
    <property type="molecule type" value="Genomic_DNA"/>
</dbReference>
<keyword evidence="5" id="KW-0472">Membrane</keyword>
<gene>
    <name evidence="6" type="primary">LRFN4</name>
    <name evidence="6" type="ORF">BLAG_LOCUS2558</name>
</gene>
<proteinExistence type="predicted"/>
<dbReference type="Pfam" id="PF13855">
    <property type="entry name" value="LRR_8"/>
    <property type="match status" value="1"/>
</dbReference>
<keyword evidence="3" id="KW-0677">Repeat</keyword>
<dbReference type="OrthoDB" id="27267at2759"/>
<organism evidence="6 7">
    <name type="scientific">Branchiostoma lanceolatum</name>
    <name type="common">Common lancelet</name>
    <name type="synonym">Amphioxus lanceolatum</name>
    <dbReference type="NCBI Taxonomy" id="7740"/>
    <lineage>
        <taxon>Eukaryota</taxon>
        <taxon>Metazoa</taxon>
        <taxon>Chordata</taxon>
        <taxon>Cephalochordata</taxon>
        <taxon>Leptocardii</taxon>
        <taxon>Amphioxiformes</taxon>
        <taxon>Branchiostomatidae</taxon>
        <taxon>Branchiostoma</taxon>
    </lineage>
</organism>